<dbReference type="Proteomes" id="UP000219020">
    <property type="component" value="Unassembled WGS sequence"/>
</dbReference>
<sequence>MPDFLSAWEKHLISSSVKQRNKLSRLSVSEVMTIMIAFHQSGLWTLKPMRSTLFAATSPTNFLN</sequence>
<protein>
    <submittedName>
        <fullName evidence="1">Mobile element protein</fullName>
    </submittedName>
</protein>
<reference evidence="2" key="1">
    <citation type="submission" date="2017-04" db="EMBL/GenBank/DDBJ databases">
        <title>Genome evolution of the luminous symbionts of deep sea anglerfish.</title>
        <authorList>
            <person name="Hendry T.A."/>
        </authorList>
    </citation>
    <scope>NUCLEOTIDE SEQUENCE [LARGE SCALE GENOMIC DNA]</scope>
</reference>
<gene>
    <name evidence="1" type="ORF">BTN49_0078</name>
</gene>
<dbReference type="AlphaFoldDB" id="A0A2A5T840"/>
<proteinExistence type="predicted"/>
<evidence type="ECO:0000313" key="2">
    <source>
        <dbReference type="Proteomes" id="UP000219020"/>
    </source>
</evidence>
<name>A0A2A5T840_9GAMM</name>
<evidence type="ECO:0000313" key="1">
    <source>
        <dbReference type="EMBL" id="PCS24260.1"/>
    </source>
</evidence>
<dbReference type="GeneID" id="66952767"/>
<accession>A0A2A5T840</accession>
<keyword evidence="2" id="KW-1185">Reference proteome</keyword>
<dbReference type="EMBL" id="NBYY01000002">
    <property type="protein sequence ID" value="PCS24260.1"/>
    <property type="molecule type" value="Genomic_DNA"/>
</dbReference>
<comment type="caution">
    <text evidence="1">The sequence shown here is derived from an EMBL/GenBank/DDBJ whole genome shotgun (WGS) entry which is preliminary data.</text>
</comment>
<dbReference type="RefSeq" id="WP_146678965.1">
    <property type="nucleotide sequence ID" value="NZ_NBYY01000002.1"/>
</dbReference>
<organism evidence="1 2">
    <name type="scientific">Candidatus Enterovibrio escicola</name>
    <dbReference type="NCBI Taxonomy" id="1927127"/>
    <lineage>
        <taxon>Bacteria</taxon>
        <taxon>Pseudomonadati</taxon>
        <taxon>Pseudomonadota</taxon>
        <taxon>Gammaproteobacteria</taxon>
        <taxon>Vibrionales</taxon>
        <taxon>Vibrionaceae</taxon>
        <taxon>Enterovibrio</taxon>
    </lineage>
</organism>